<proteinExistence type="predicted"/>
<dbReference type="AlphaFoldDB" id="A0A2K9J2E6"/>
<dbReference type="RefSeq" id="WP_164085452.1">
    <property type="nucleotide sequence ID" value="NZ_CP018622.1"/>
</dbReference>
<evidence type="ECO:0000313" key="1">
    <source>
        <dbReference type="EMBL" id="AUJ25203.1"/>
    </source>
</evidence>
<name>A0A2K9J2E6_9BACI</name>
<organism evidence="1 2">
    <name type="scientific">Virgibacillus dokdonensis</name>
    <dbReference type="NCBI Taxonomy" id="302167"/>
    <lineage>
        <taxon>Bacteria</taxon>
        <taxon>Bacillati</taxon>
        <taxon>Bacillota</taxon>
        <taxon>Bacilli</taxon>
        <taxon>Bacillales</taxon>
        <taxon>Bacillaceae</taxon>
        <taxon>Virgibacillus</taxon>
    </lineage>
</organism>
<dbReference type="EMBL" id="CP018622">
    <property type="protein sequence ID" value="AUJ25203.1"/>
    <property type="molecule type" value="Genomic_DNA"/>
</dbReference>
<evidence type="ECO:0000313" key="2">
    <source>
        <dbReference type="Proteomes" id="UP000234237"/>
    </source>
</evidence>
<dbReference type="Proteomes" id="UP000234237">
    <property type="component" value="Chromosome"/>
</dbReference>
<sequence length="45" mass="5255">MAQNKLMLIRILSQDLYLLGEIDSEINNLKMDIESDEFILNKLSE</sequence>
<reference evidence="2" key="1">
    <citation type="submission" date="2016-11" db="EMBL/GenBank/DDBJ databases">
        <title>Complete genome sequence of Virgibacillus pantothenticus 21D, a halophilic bacterium isolated from the deep hypersaline anoxic basin Discovery in the Mediterranean Sea.</title>
        <authorList>
            <person name="Zeaiter Z."/>
            <person name="Booth J.M."/>
            <person name="Prosdocimi E.M."/>
            <person name="Mapelli F."/>
            <person name="Fusi M."/>
            <person name="Daffonchio D."/>
            <person name="Borin S."/>
            <person name="Crotti E."/>
        </authorList>
    </citation>
    <scope>NUCLEOTIDE SEQUENCE [LARGE SCALE GENOMIC DNA]</scope>
    <source>
        <strain evidence="2">21D</strain>
    </source>
</reference>
<protein>
    <submittedName>
        <fullName evidence="1">Uncharacterized protein</fullName>
    </submittedName>
</protein>
<gene>
    <name evidence="1" type="ORF">A21D_02139</name>
</gene>
<accession>A0A2K9J2E6</accession>
<dbReference type="KEGG" id="vpn:A21D_02139"/>